<dbReference type="InterPro" id="IPR011009">
    <property type="entry name" value="Kinase-like_dom_sf"/>
</dbReference>
<keyword evidence="10" id="KW-1185">Reference proteome</keyword>
<proteinExistence type="predicted"/>
<name>A0AAR5P8D7_DENPD</name>
<dbReference type="SMART" id="SM00220">
    <property type="entry name" value="S_TKc"/>
    <property type="match status" value="1"/>
</dbReference>
<evidence type="ECO:0000256" key="3">
    <source>
        <dbReference type="ARBA" id="ARBA00022741"/>
    </source>
</evidence>
<dbReference type="Gene3D" id="1.10.510.10">
    <property type="entry name" value="Transferase(Phosphotransferase) domain 1"/>
    <property type="match status" value="1"/>
</dbReference>
<reference evidence="10" key="1">
    <citation type="journal article" date="2013" name="Genome Biol.">
        <title>Draft genome of the mountain pine beetle, Dendroctonus ponderosae Hopkins, a major forest pest.</title>
        <authorList>
            <person name="Keeling C.I."/>
            <person name="Yuen M.M."/>
            <person name="Liao N.Y."/>
            <person name="Docking T.R."/>
            <person name="Chan S.K."/>
            <person name="Taylor G.A."/>
            <person name="Palmquist D.L."/>
            <person name="Jackman S.D."/>
            <person name="Nguyen A."/>
            <person name="Li M."/>
            <person name="Henderson H."/>
            <person name="Janes J.K."/>
            <person name="Zhao Y."/>
            <person name="Pandoh P."/>
            <person name="Moore R."/>
            <person name="Sperling F.A."/>
            <person name="Huber D.P."/>
            <person name="Birol I."/>
            <person name="Jones S.J."/>
            <person name="Bohlmann J."/>
        </authorList>
    </citation>
    <scope>NUCLEOTIDE SEQUENCE</scope>
</reference>
<dbReference type="InterPro" id="IPR008271">
    <property type="entry name" value="Ser/Thr_kinase_AS"/>
</dbReference>
<keyword evidence="2" id="KW-0808">Transferase</keyword>
<dbReference type="EnsemblMetazoa" id="XM_019901563.1">
    <property type="protein sequence ID" value="XP_019757122.1"/>
    <property type="gene ID" value="LOC109535636"/>
</dbReference>
<keyword evidence="4" id="KW-0418">Kinase</keyword>
<organism evidence="9 10">
    <name type="scientific">Dendroctonus ponderosae</name>
    <name type="common">Mountain pine beetle</name>
    <dbReference type="NCBI Taxonomy" id="77166"/>
    <lineage>
        <taxon>Eukaryota</taxon>
        <taxon>Metazoa</taxon>
        <taxon>Ecdysozoa</taxon>
        <taxon>Arthropoda</taxon>
        <taxon>Hexapoda</taxon>
        <taxon>Insecta</taxon>
        <taxon>Pterygota</taxon>
        <taxon>Neoptera</taxon>
        <taxon>Endopterygota</taxon>
        <taxon>Coleoptera</taxon>
        <taxon>Polyphaga</taxon>
        <taxon>Cucujiformia</taxon>
        <taxon>Curculionidae</taxon>
        <taxon>Scolytinae</taxon>
        <taxon>Dendroctonus</taxon>
    </lineage>
</organism>
<dbReference type="PROSITE" id="PS00107">
    <property type="entry name" value="PROTEIN_KINASE_ATP"/>
    <property type="match status" value="1"/>
</dbReference>
<reference evidence="9" key="2">
    <citation type="submission" date="2024-08" db="UniProtKB">
        <authorList>
            <consortium name="EnsemblMetazoa"/>
        </authorList>
    </citation>
    <scope>IDENTIFICATION</scope>
</reference>
<dbReference type="GO" id="GO:0005524">
    <property type="term" value="F:ATP binding"/>
    <property type="evidence" value="ECO:0007669"/>
    <property type="project" value="UniProtKB-UniRule"/>
</dbReference>
<protein>
    <recommendedName>
        <fullName evidence="8">Protein kinase domain-containing protein</fullName>
    </recommendedName>
</protein>
<keyword evidence="1" id="KW-0723">Serine/threonine-protein kinase</keyword>
<dbReference type="Pfam" id="PF00069">
    <property type="entry name" value="Pkinase"/>
    <property type="match status" value="1"/>
</dbReference>
<feature type="binding site" evidence="6">
    <location>
        <position position="47"/>
    </location>
    <ligand>
        <name>ATP</name>
        <dbReference type="ChEBI" id="CHEBI:30616"/>
    </ligand>
</feature>
<evidence type="ECO:0000259" key="8">
    <source>
        <dbReference type="PROSITE" id="PS50011"/>
    </source>
</evidence>
<dbReference type="GO" id="GO:0035556">
    <property type="term" value="P:intracellular signal transduction"/>
    <property type="evidence" value="ECO:0007669"/>
    <property type="project" value="TreeGrafter"/>
</dbReference>
<dbReference type="SUPFAM" id="SSF56112">
    <property type="entry name" value="Protein kinase-like (PK-like)"/>
    <property type="match status" value="1"/>
</dbReference>
<dbReference type="InterPro" id="IPR017441">
    <property type="entry name" value="Protein_kinase_ATP_BS"/>
</dbReference>
<keyword evidence="5 6" id="KW-0067">ATP-binding</keyword>
<evidence type="ECO:0000256" key="4">
    <source>
        <dbReference type="ARBA" id="ARBA00022777"/>
    </source>
</evidence>
<evidence type="ECO:0000256" key="2">
    <source>
        <dbReference type="ARBA" id="ARBA00022679"/>
    </source>
</evidence>
<sequence length="661" mass="74305">MTLQDTKSKKLYIIGNYRFSEKLLGKGNFARVEEAMHTILNVKVAVKIMDVNQIKEDYVIRNLCREAKIMAKLNHPCVCALYQTMQRSDNVYYLVTELASGGDLCSFVKEQRGGRLEERPTRIYARQFVSALAHMHQLGVVHRDLKMENVMLNSAQTQIKIVDFGLSNFYSPEEPLKTHCGSPEYAAPELFITGMKYGSEVDLWSLGIILYGMVVGHLPFVSNRNEQLSSQDRRKRLVSQISKGLRSSHRKDLSIFSPDFRNMISRMLIPDVTKRISIKDVMVHPFVTEKGGKLIRTSPMKKLDFKHQAGIIADICDLVHLSTDEVIRKVKEEPFSRIGGMYNILTRAMALSHLSGDGISKLQPVPEINTSLQSPQNSPVKRPYNLRSIASKPLSGRDTPTITVQDRKVSLRSNKKPPMSAQGPFKIQAEFKRPGTPTTAMRPRTVQLNLLEKKNNYKDIKTAFLARKTNAAGLTPKSFRPSTVSSPIAVKVSSSLNTRASKEVVRRLYPGPDEQIEPNREAKNVKPTNSLNPRAQSALDRKQRSKSEKLPNNRPTTTNGGFIRRSLAVTQSDPKATTNRPQTTSKEYKPLTRLLKMARPATSGQPREKPTMAYGDIAQRNQTIYQKSKKPTIYDPIARSIAGSVCNNVPNKLPTLGNFKM</sequence>
<dbReference type="GO" id="GO:0005737">
    <property type="term" value="C:cytoplasm"/>
    <property type="evidence" value="ECO:0007669"/>
    <property type="project" value="TreeGrafter"/>
</dbReference>
<dbReference type="PANTHER" id="PTHR24346:SF82">
    <property type="entry name" value="KP78A-RELATED"/>
    <property type="match status" value="1"/>
</dbReference>
<dbReference type="Proteomes" id="UP000019118">
    <property type="component" value="Unassembled WGS sequence"/>
</dbReference>
<dbReference type="PROSITE" id="PS50011">
    <property type="entry name" value="PROTEIN_KINASE_DOM"/>
    <property type="match status" value="1"/>
</dbReference>
<evidence type="ECO:0000256" key="7">
    <source>
        <dbReference type="SAM" id="MobiDB-lite"/>
    </source>
</evidence>
<evidence type="ECO:0000256" key="5">
    <source>
        <dbReference type="ARBA" id="ARBA00022840"/>
    </source>
</evidence>
<keyword evidence="3 6" id="KW-0547">Nucleotide-binding</keyword>
<dbReference type="InterPro" id="IPR000719">
    <property type="entry name" value="Prot_kinase_dom"/>
</dbReference>
<feature type="compositionally biased region" description="Polar residues" evidence="7">
    <location>
        <begin position="526"/>
        <end position="535"/>
    </location>
</feature>
<dbReference type="PROSITE" id="PS00108">
    <property type="entry name" value="PROTEIN_KINASE_ST"/>
    <property type="match status" value="1"/>
</dbReference>
<feature type="region of interest" description="Disordered" evidence="7">
    <location>
        <begin position="390"/>
        <end position="422"/>
    </location>
</feature>
<evidence type="ECO:0000256" key="6">
    <source>
        <dbReference type="PROSITE-ProRule" id="PRU10141"/>
    </source>
</evidence>
<dbReference type="GO" id="GO:0004674">
    <property type="term" value="F:protein serine/threonine kinase activity"/>
    <property type="evidence" value="ECO:0007669"/>
    <property type="project" value="UniProtKB-KW"/>
</dbReference>
<dbReference type="PANTHER" id="PTHR24346">
    <property type="entry name" value="MAP/MICROTUBULE AFFINITY-REGULATING KINASE"/>
    <property type="match status" value="1"/>
</dbReference>
<feature type="compositionally biased region" description="Polar residues" evidence="7">
    <location>
        <begin position="568"/>
        <end position="585"/>
    </location>
</feature>
<feature type="region of interest" description="Disordered" evidence="7">
    <location>
        <begin position="503"/>
        <end position="587"/>
    </location>
</feature>
<feature type="compositionally biased region" description="Basic and acidic residues" evidence="7">
    <location>
        <begin position="539"/>
        <end position="551"/>
    </location>
</feature>
<accession>A0AAR5P8D7</accession>
<evidence type="ECO:0000313" key="10">
    <source>
        <dbReference type="Proteomes" id="UP000019118"/>
    </source>
</evidence>
<dbReference type="AlphaFoldDB" id="A0AAR5P8D7"/>
<evidence type="ECO:0000256" key="1">
    <source>
        <dbReference type="ARBA" id="ARBA00022527"/>
    </source>
</evidence>
<feature type="domain" description="Protein kinase" evidence="8">
    <location>
        <begin position="18"/>
        <end position="287"/>
    </location>
</feature>
<evidence type="ECO:0000313" key="9">
    <source>
        <dbReference type="EnsemblMetazoa" id="XP_019757122.1"/>
    </source>
</evidence>
<dbReference type="FunFam" id="1.10.510.10:FF:000571">
    <property type="entry name" value="Maternal embryonic leucine zipper kinase"/>
    <property type="match status" value="1"/>
</dbReference>